<feature type="transmembrane region" description="Helical" evidence="9">
    <location>
        <begin position="97"/>
        <end position="122"/>
    </location>
</feature>
<dbReference type="Pfam" id="PF07730">
    <property type="entry name" value="HisKA_3"/>
    <property type="match status" value="1"/>
</dbReference>
<evidence type="ECO:0000256" key="1">
    <source>
        <dbReference type="ARBA" id="ARBA00000085"/>
    </source>
</evidence>
<evidence type="ECO:0000256" key="9">
    <source>
        <dbReference type="SAM" id="Phobius"/>
    </source>
</evidence>
<comment type="caution">
    <text evidence="11">The sequence shown here is derived from an EMBL/GenBank/DDBJ whole genome shotgun (WGS) entry which is preliminary data.</text>
</comment>
<dbReference type="Proteomes" id="UP000680865">
    <property type="component" value="Unassembled WGS sequence"/>
</dbReference>
<dbReference type="EC" id="2.7.13.3" evidence="2"/>
<keyword evidence="3" id="KW-0597">Phosphoprotein</keyword>
<keyword evidence="9" id="KW-0812">Transmembrane</keyword>
<dbReference type="GO" id="GO:0046983">
    <property type="term" value="F:protein dimerization activity"/>
    <property type="evidence" value="ECO:0007669"/>
    <property type="project" value="InterPro"/>
</dbReference>
<dbReference type="SUPFAM" id="SSF55874">
    <property type="entry name" value="ATPase domain of HSP90 chaperone/DNA topoisomerase II/histidine kinase"/>
    <property type="match status" value="1"/>
</dbReference>
<evidence type="ECO:0000256" key="4">
    <source>
        <dbReference type="ARBA" id="ARBA00022679"/>
    </source>
</evidence>
<name>A0A919SMU6_9ACTN</name>
<evidence type="ECO:0000256" key="5">
    <source>
        <dbReference type="ARBA" id="ARBA00022741"/>
    </source>
</evidence>
<dbReference type="InterPro" id="IPR011712">
    <property type="entry name" value="Sig_transdc_His_kin_sub3_dim/P"/>
</dbReference>
<evidence type="ECO:0000256" key="8">
    <source>
        <dbReference type="ARBA" id="ARBA00023012"/>
    </source>
</evidence>
<evidence type="ECO:0000256" key="2">
    <source>
        <dbReference type="ARBA" id="ARBA00012438"/>
    </source>
</evidence>
<dbReference type="Gene3D" id="1.20.5.1930">
    <property type="match status" value="1"/>
</dbReference>
<keyword evidence="5" id="KW-0547">Nucleotide-binding</keyword>
<feature type="transmembrane region" description="Helical" evidence="9">
    <location>
        <begin position="38"/>
        <end position="57"/>
    </location>
</feature>
<dbReference type="InterPro" id="IPR050482">
    <property type="entry name" value="Sensor_HK_TwoCompSys"/>
</dbReference>
<proteinExistence type="predicted"/>
<comment type="catalytic activity">
    <reaction evidence="1">
        <text>ATP + protein L-histidine = ADP + protein N-phospho-L-histidine.</text>
        <dbReference type="EC" id="2.7.13.3"/>
    </reaction>
</comment>
<keyword evidence="9" id="KW-1133">Transmembrane helix</keyword>
<keyword evidence="8" id="KW-0902">Two-component regulatory system</keyword>
<feature type="domain" description="Signal transduction histidine kinase subgroup 3 dimerisation and phosphoacceptor" evidence="10">
    <location>
        <begin position="181"/>
        <end position="246"/>
    </location>
</feature>
<dbReference type="Gene3D" id="3.30.565.10">
    <property type="entry name" value="Histidine kinase-like ATPase, C-terminal domain"/>
    <property type="match status" value="1"/>
</dbReference>
<dbReference type="GO" id="GO:0000155">
    <property type="term" value="F:phosphorelay sensor kinase activity"/>
    <property type="evidence" value="ECO:0007669"/>
    <property type="project" value="InterPro"/>
</dbReference>
<evidence type="ECO:0000313" key="12">
    <source>
        <dbReference type="Proteomes" id="UP000680865"/>
    </source>
</evidence>
<feature type="transmembrane region" description="Helical" evidence="9">
    <location>
        <begin position="7"/>
        <end position="26"/>
    </location>
</feature>
<dbReference type="InterPro" id="IPR036890">
    <property type="entry name" value="HATPase_C_sf"/>
</dbReference>
<keyword evidence="4" id="KW-0808">Transferase</keyword>
<keyword evidence="6 11" id="KW-0418">Kinase</keyword>
<dbReference type="RefSeq" id="WP_244876149.1">
    <property type="nucleotide sequence ID" value="NZ_BAAATW010000015.1"/>
</dbReference>
<evidence type="ECO:0000256" key="7">
    <source>
        <dbReference type="ARBA" id="ARBA00022840"/>
    </source>
</evidence>
<keyword evidence="12" id="KW-1185">Reference proteome</keyword>
<dbReference type="PANTHER" id="PTHR24421:SF10">
    <property type="entry name" value="NITRATE_NITRITE SENSOR PROTEIN NARQ"/>
    <property type="match status" value="1"/>
</dbReference>
<organism evidence="11 12">
    <name type="scientific">Winogradskya consettensis</name>
    <dbReference type="NCBI Taxonomy" id="113560"/>
    <lineage>
        <taxon>Bacteria</taxon>
        <taxon>Bacillati</taxon>
        <taxon>Actinomycetota</taxon>
        <taxon>Actinomycetes</taxon>
        <taxon>Micromonosporales</taxon>
        <taxon>Micromonosporaceae</taxon>
        <taxon>Winogradskya</taxon>
    </lineage>
</organism>
<reference evidence="11" key="1">
    <citation type="submission" date="2021-03" db="EMBL/GenBank/DDBJ databases">
        <title>Whole genome shotgun sequence of Actinoplanes consettensis NBRC 14913.</title>
        <authorList>
            <person name="Komaki H."/>
            <person name="Tamura T."/>
        </authorList>
    </citation>
    <scope>NUCLEOTIDE SEQUENCE</scope>
    <source>
        <strain evidence="11">NBRC 14913</strain>
    </source>
</reference>
<dbReference type="GO" id="GO:0005524">
    <property type="term" value="F:ATP binding"/>
    <property type="evidence" value="ECO:0007669"/>
    <property type="project" value="UniProtKB-KW"/>
</dbReference>
<dbReference type="AlphaFoldDB" id="A0A919SMU6"/>
<dbReference type="GO" id="GO:0016020">
    <property type="term" value="C:membrane"/>
    <property type="evidence" value="ECO:0007669"/>
    <property type="project" value="InterPro"/>
</dbReference>
<accession>A0A919SMU6</accession>
<feature type="transmembrane region" description="Helical" evidence="9">
    <location>
        <begin position="128"/>
        <end position="161"/>
    </location>
</feature>
<evidence type="ECO:0000256" key="3">
    <source>
        <dbReference type="ARBA" id="ARBA00022553"/>
    </source>
</evidence>
<evidence type="ECO:0000259" key="10">
    <source>
        <dbReference type="Pfam" id="PF07730"/>
    </source>
</evidence>
<evidence type="ECO:0000313" key="11">
    <source>
        <dbReference type="EMBL" id="GIM74639.1"/>
    </source>
</evidence>
<keyword evidence="7" id="KW-0067">ATP-binding</keyword>
<gene>
    <name evidence="11" type="ORF">Aco04nite_41340</name>
</gene>
<sequence>MTYRRAAYLVLGGVLFLPYAMVTWGLVRVARDSETPAAVWVTLSVVTAVIGCAPPLLRGTRAVQVAAGRALLGVRLPDPPEHIDAEARLRSALWFTLHLAVGALVGLLLFVALPGAVVLILTSGGWGAAGLILLGVAVLPGTAYALAGLGALAALMAPALLGPATRERTAALEAETVRLAEHNRLARELHDSIGHALTVSVLQAGAAGQLFDRDPAFARRALSAIEETGRAAMEDLDRVLGLLRDGEGRTLAQVGRLSAGLPVEVTAHGPVRDVPAAVSREAYGLIQEAVTNALRHDPQGPVSVEVMVTGRSLTVEVVNTLRATGEGGGGGRGLAGMRERVALHGGVLQAGPRHGRWRVRAELPW</sequence>
<evidence type="ECO:0000256" key="6">
    <source>
        <dbReference type="ARBA" id="ARBA00022777"/>
    </source>
</evidence>
<keyword evidence="9" id="KW-0472">Membrane</keyword>
<protein>
    <recommendedName>
        <fullName evidence="2">histidine kinase</fullName>
        <ecNumber evidence="2">2.7.13.3</ecNumber>
    </recommendedName>
</protein>
<dbReference type="EMBL" id="BOQP01000021">
    <property type="protein sequence ID" value="GIM74639.1"/>
    <property type="molecule type" value="Genomic_DNA"/>
</dbReference>
<dbReference type="PANTHER" id="PTHR24421">
    <property type="entry name" value="NITRATE/NITRITE SENSOR PROTEIN NARX-RELATED"/>
    <property type="match status" value="1"/>
</dbReference>